<gene>
    <name evidence="2" type="ORF">MUK42_15916</name>
</gene>
<dbReference type="Proteomes" id="UP001055439">
    <property type="component" value="Chromosome 8"/>
</dbReference>
<evidence type="ECO:0000313" key="2">
    <source>
        <dbReference type="EMBL" id="URE38019.1"/>
    </source>
</evidence>
<organism evidence="2 3">
    <name type="scientific">Musa troglodytarum</name>
    <name type="common">fe'i banana</name>
    <dbReference type="NCBI Taxonomy" id="320322"/>
    <lineage>
        <taxon>Eukaryota</taxon>
        <taxon>Viridiplantae</taxon>
        <taxon>Streptophyta</taxon>
        <taxon>Embryophyta</taxon>
        <taxon>Tracheophyta</taxon>
        <taxon>Spermatophyta</taxon>
        <taxon>Magnoliopsida</taxon>
        <taxon>Liliopsida</taxon>
        <taxon>Zingiberales</taxon>
        <taxon>Musaceae</taxon>
        <taxon>Musa</taxon>
    </lineage>
</organism>
<protein>
    <submittedName>
        <fullName evidence="2">Uncharacterized protein</fullName>
    </submittedName>
</protein>
<dbReference type="EMBL" id="CP097510">
    <property type="protein sequence ID" value="URE38019.1"/>
    <property type="molecule type" value="Genomic_DNA"/>
</dbReference>
<evidence type="ECO:0000256" key="1">
    <source>
        <dbReference type="SAM" id="MobiDB-lite"/>
    </source>
</evidence>
<proteinExistence type="predicted"/>
<sequence length="155" mass="16785">MLRELVTFARLLATFIARSCVRSTCAMKAKILPGISTEVGECLGILHVLRNPRRTMALVLSILYGIENPKQVLELLLHHHRCLLLLFSAHVACTRTTSFLGNGATLAVAVAVAVAVPPPSPASLQHRPRKPSPPLPQVLPPHDPDIPPAQLLTVH</sequence>
<feature type="region of interest" description="Disordered" evidence="1">
    <location>
        <begin position="120"/>
        <end position="145"/>
    </location>
</feature>
<evidence type="ECO:0000313" key="3">
    <source>
        <dbReference type="Proteomes" id="UP001055439"/>
    </source>
</evidence>
<dbReference type="AlphaFoldDB" id="A0A9E7HXH9"/>
<accession>A0A9E7HXH9</accession>
<reference evidence="2" key="1">
    <citation type="submission" date="2022-05" db="EMBL/GenBank/DDBJ databases">
        <title>The Musa troglodytarum L. genome provides insights into the mechanism of non-climacteric behaviour and enrichment of carotenoids.</title>
        <authorList>
            <person name="Wang J."/>
        </authorList>
    </citation>
    <scope>NUCLEOTIDE SEQUENCE</scope>
    <source>
        <tissue evidence="2">Leaf</tissue>
    </source>
</reference>
<keyword evidence="3" id="KW-1185">Reference proteome</keyword>
<name>A0A9E7HXH9_9LILI</name>
<feature type="compositionally biased region" description="Pro residues" evidence="1">
    <location>
        <begin position="131"/>
        <end position="141"/>
    </location>
</feature>